<keyword evidence="8" id="KW-1185">Reference proteome</keyword>
<evidence type="ECO:0000256" key="4">
    <source>
        <dbReference type="ARBA" id="ARBA00022982"/>
    </source>
</evidence>
<evidence type="ECO:0000256" key="2">
    <source>
        <dbReference type="ARBA" id="ARBA00022448"/>
    </source>
</evidence>
<dbReference type="eggNOG" id="COG2033">
    <property type="taxonomic scope" value="Bacteria"/>
</dbReference>
<dbReference type="Gene3D" id="2.60.40.730">
    <property type="entry name" value="SOR catalytic domain"/>
    <property type="match status" value="1"/>
</dbReference>
<reference evidence="7" key="1">
    <citation type="submission" date="2009-10" db="EMBL/GenBank/DDBJ databases">
        <authorList>
            <person name="Weinstock G."/>
            <person name="Sodergren E."/>
            <person name="Clifton S."/>
            <person name="Fulton L."/>
            <person name="Fulton B."/>
            <person name="Courtney L."/>
            <person name="Fronick C."/>
            <person name="Harrison M."/>
            <person name="Strong C."/>
            <person name="Farmer C."/>
            <person name="Delahaunty K."/>
            <person name="Markovic C."/>
            <person name="Hall O."/>
            <person name="Minx P."/>
            <person name="Tomlinson C."/>
            <person name="Mitreva M."/>
            <person name="Nelson J."/>
            <person name="Hou S."/>
            <person name="Wollam A."/>
            <person name="Pepin K.H."/>
            <person name="Johnson M."/>
            <person name="Bhonagiri V."/>
            <person name="Nash W.E."/>
            <person name="Warren W."/>
            <person name="Chinwalla A."/>
            <person name="Mardis E.R."/>
            <person name="Wilson R.K."/>
        </authorList>
    </citation>
    <scope>NUCLEOTIDE SEQUENCE [LARGE SCALE GENOMIC DNA]</scope>
    <source>
        <strain evidence="7">ATCC 700122</strain>
    </source>
</reference>
<dbReference type="Proteomes" id="UP000006001">
    <property type="component" value="Unassembled WGS sequence"/>
</dbReference>
<dbReference type="Pfam" id="PF01880">
    <property type="entry name" value="Desulfoferrodox"/>
    <property type="match status" value="1"/>
</dbReference>
<dbReference type="SUPFAM" id="SSF57802">
    <property type="entry name" value="Rubredoxin-like"/>
    <property type="match status" value="1"/>
</dbReference>
<evidence type="ECO:0000313" key="8">
    <source>
        <dbReference type="Proteomes" id="UP000006001"/>
    </source>
</evidence>
<dbReference type="AlphaFoldDB" id="D0WIF2"/>
<organism evidence="7 8">
    <name type="scientific">Slackia exigua (strain ATCC 700122 / DSM 15923 / CIP 105133 / JCM 11022 / KCTC 5966 / S-7)</name>
    <dbReference type="NCBI Taxonomy" id="649764"/>
    <lineage>
        <taxon>Bacteria</taxon>
        <taxon>Bacillati</taxon>
        <taxon>Actinomycetota</taxon>
        <taxon>Coriobacteriia</taxon>
        <taxon>Eggerthellales</taxon>
        <taxon>Eggerthellaceae</taxon>
        <taxon>Slackia</taxon>
    </lineage>
</organism>
<feature type="domain" description="Desulfoferrodoxin ferrous iron-binding" evidence="6">
    <location>
        <begin position="84"/>
        <end position="168"/>
    </location>
</feature>
<dbReference type="InterPro" id="IPR051233">
    <property type="entry name" value="Desulfoferrodoxin_SOR"/>
</dbReference>
<dbReference type="STRING" id="649764.HMPREF0762_01627"/>
<dbReference type="PANTHER" id="PTHR36541:SF1">
    <property type="entry name" value="SUPEROXIDE REDUCTASE-RELATED"/>
    <property type="match status" value="1"/>
</dbReference>
<evidence type="ECO:0000256" key="5">
    <source>
        <dbReference type="ARBA" id="ARBA00023004"/>
    </source>
</evidence>
<dbReference type="EMBL" id="ACUX02000016">
    <property type="protein sequence ID" value="EEZ60819.1"/>
    <property type="molecule type" value="Genomic_DNA"/>
</dbReference>
<dbReference type="OrthoDB" id="9814936at2"/>
<sequence>MSVMDSGMKRMDSIREPIPRHLCDSQARCCGESHERSVWAGKKEDIMKFYSSADCGNIIMYFVEKGPRVVCCGTEMTELIPNTTDAATEKHVPVVTIEGSKVTVKVGEVAHPMLEEHHISWVVLETKNGFQKVELSAGQEPVAEFALVEGDEAVAAYEYCNLHGLWKAEI</sequence>
<evidence type="ECO:0000256" key="1">
    <source>
        <dbReference type="ARBA" id="ARBA00005941"/>
    </source>
</evidence>
<dbReference type="PANTHER" id="PTHR36541">
    <property type="entry name" value="SUPEROXIDE REDUCTASE-RELATED"/>
    <property type="match status" value="1"/>
</dbReference>
<dbReference type="InterPro" id="IPR002742">
    <property type="entry name" value="Desulfoferrodoxin_Fe-bd_dom"/>
</dbReference>
<name>D0WIF2_SLAES</name>
<comment type="caution">
    <text evidence="7">The sequence shown here is derived from an EMBL/GenBank/DDBJ whole genome shotgun (WGS) entry which is preliminary data.</text>
</comment>
<evidence type="ECO:0000313" key="7">
    <source>
        <dbReference type="EMBL" id="EEZ60819.1"/>
    </source>
</evidence>
<keyword evidence="4" id="KW-0249">Electron transport</keyword>
<protein>
    <submittedName>
        <fullName evidence="7">Superoxide reductase</fullName>
    </submittedName>
</protein>
<evidence type="ECO:0000256" key="3">
    <source>
        <dbReference type="ARBA" id="ARBA00022723"/>
    </source>
</evidence>
<proteinExistence type="inferred from homology"/>
<keyword evidence="5" id="KW-0408">Iron</keyword>
<dbReference type="GO" id="GO:0016491">
    <property type="term" value="F:oxidoreductase activity"/>
    <property type="evidence" value="ECO:0007669"/>
    <property type="project" value="InterPro"/>
</dbReference>
<keyword evidence="3" id="KW-0479">Metal-binding</keyword>
<gene>
    <name evidence="7" type="ORF">HMPREF0762_01627</name>
</gene>
<dbReference type="GO" id="GO:0005506">
    <property type="term" value="F:iron ion binding"/>
    <property type="evidence" value="ECO:0007669"/>
    <property type="project" value="InterPro"/>
</dbReference>
<dbReference type="InterPro" id="IPR036073">
    <property type="entry name" value="Desulfoferrodoxin_Fe-bd_dom_sf"/>
</dbReference>
<dbReference type="SUPFAM" id="SSF49367">
    <property type="entry name" value="Superoxide reductase-like"/>
    <property type="match status" value="1"/>
</dbReference>
<accession>D0WIF2</accession>
<keyword evidence="2" id="KW-0813">Transport</keyword>
<dbReference type="HOGENOM" id="CLU_118960_1_0_11"/>
<evidence type="ECO:0000259" key="6">
    <source>
        <dbReference type="Pfam" id="PF01880"/>
    </source>
</evidence>
<dbReference type="NCBIfam" id="TIGR00332">
    <property type="entry name" value="neela_ferrous"/>
    <property type="match status" value="1"/>
</dbReference>
<comment type="similarity">
    <text evidence="1">Belongs to the desulfoferrodoxin family.</text>
</comment>